<protein>
    <submittedName>
        <fullName evidence="1">Uncharacterized protein</fullName>
    </submittedName>
</protein>
<sequence length="349" mass="39582">MPTDYTDVLWVRHCESCSNIAPTTVEKYSIPPVCTWRGIREALVLAFHVMEMVESSGVSWQNVDFYCSYLPRAMITACLVAGMFVKISAPPMQNDAAALPILHVRVLCHIGEFENPEEVATQAHTSEQGCVSAPTESIATKKNARCWANALNETFSHMSWPARIQLESIDCAPRKTRCTADMSKGWMADLKGAGDRDYKSFESHVVDEWLKEKRTKNIPQQFHAVVSHGSYVRAALFPDPAQQLKNRGKMKNTAMVFQRYYVDSDDLPTEETVHADKPLEYSFDEKEYPLSGVQTAEVNRQFQELQSQWGPSDVCDWRGSELPWSHCLSASRENVLNQHLNMIQSKLER</sequence>
<proteinExistence type="predicted"/>
<name>A0A6C0C1K5_9ZZZZ</name>
<dbReference type="AlphaFoldDB" id="A0A6C0C1K5"/>
<accession>A0A6C0C1K5</accession>
<dbReference type="SUPFAM" id="SSF53254">
    <property type="entry name" value="Phosphoglycerate mutase-like"/>
    <property type="match status" value="1"/>
</dbReference>
<reference evidence="1" key="1">
    <citation type="journal article" date="2020" name="Nature">
        <title>Giant virus diversity and host interactions through global metagenomics.</title>
        <authorList>
            <person name="Schulz F."/>
            <person name="Roux S."/>
            <person name="Paez-Espino D."/>
            <person name="Jungbluth S."/>
            <person name="Walsh D.A."/>
            <person name="Denef V.J."/>
            <person name="McMahon K.D."/>
            <person name="Konstantinidis K.T."/>
            <person name="Eloe-Fadrosh E.A."/>
            <person name="Kyrpides N.C."/>
            <person name="Woyke T."/>
        </authorList>
    </citation>
    <scope>NUCLEOTIDE SEQUENCE</scope>
    <source>
        <strain evidence="1">GVMAG-M-3300020182-33</strain>
    </source>
</reference>
<dbReference type="EMBL" id="MN739301">
    <property type="protein sequence ID" value="QHS97649.1"/>
    <property type="molecule type" value="Genomic_DNA"/>
</dbReference>
<organism evidence="1">
    <name type="scientific">viral metagenome</name>
    <dbReference type="NCBI Taxonomy" id="1070528"/>
    <lineage>
        <taxon>unclassified sequences</taxon>
        <taxon>metagenomes</taxon>
        <taxon>organismal metagenomes</taxon>
    </lineage>
</organism>
<evidence type="ECO:0000313" key="1">
    <source>
        <dbReference type="EMBL" id="QHS97649.1"/>
    </source>
</evidence>
<dbReference type="InterPro" id="IPR029033">
    <property type="entry name" value="His_PPase_superfam"/>
</dbReference>